<dbReference type="Gene3D" id="3.40.50.300">
    <property type="entry name" value="P-loop containing nucleotide triphosphate hydrolases"/>
    <property type="match status" value="1"/>
</dbReference>
<dbReference type="GO" id="GO:0016887">
    <property type="term" value="F:ATP hydrolysis activity"/>
    <property type="evidence" value="ECO:0007669"/>
    <property type="project" value="InterPro"/>
</dbReference>
<keyword evidence="5 8" id="KW-0067">ATP-binding</keyword>
<keyword evidence="3" id="KW-0677">Repeat</keyword>
<organism evidence="8 9">
    <name type="scientific">Antarcticimicrobium luteum</name>
    <dbReference type="NCBI Taxonomy" id="2547397"/>
    <lineage>
        <taxon>Bacteria</taxon>
        <taxon>Pseudomonadati</taxon>
        <taxon>Pseudomonadota</taxon>
        <taxon>Alphaproteobacteria</taxon>
        <taxon>Rhodobacterales</taxon>
        <taxon>Paracoccaceae</taxon>
        <taxon>Antarcticimicrobium</taxon>
    </lineage>
</organism>
<comment type="caution">
    <text evidence="8">The sequence shown here is derived from an EMBL/GenBank/DDBJ whole genome shotgun (WGS) entry which is preliminary data.</text>
</comment>
<dbReference type="InterPro" id="IPR050107">
    <property type="entry name" value="ABC_carbohydrate_import_ATPase"/>
</dbReference>
<evidence type="ECO:0000256" key="2">
    <source>
        <dbReference type="ARBA" id="ARBA00022597"/>
    </source>
</evidence>
<accession>A0A4R5VDG7</accession>
<name>A0A4R5VDG7_9RHOB</name>
<dbReference type="PANTHER" id="PTHR43790:SF9">
    <property type="entry name" value="GALACTOFURANOSE TRANSPORTER ATP-BINDING PROTEIN YTFR"/>
    <property type="match status" value="1"/>
</dbReference>
<dbReference type="SUPFAM" id="SSF52540">
    <property type="entry name" value="P-loop containing nucleoside triphosphate hydrolases"/>
    <property type="match status" value="1"/>
</dbReference>
<feature type="domain" description="ABC transporter" evidence="7">
    <location>
        <begin position="13"/>
        <end position="90"/>
    </location>
</feature>
<keyword evidence="2" id="KW-0762">Sugar transport</keyword>
<evidence type="ECO:0000256" key="5">
    <source>
        <dbReference type="ARBA" id="ARBA00022840"/>
    </source>
</evidence>
<dbReference type="GO" id="GO:0005524">
    <property type="term" value="F:ATP binding"/>
    <property type="evidence" value="ECO:0007669"/>
    <property type="project" value="UniProtKB-KW"/>
</dbReference>
<dbReference type="PANTHER" id="PTHR43790">
    <property type="entry name" value="CARBOHYDRATE TRANSPORT ATP-BINDING PROTEIN MG119-RELATED"/>
    <property type="match status" value="1"/>
</dbReference>
<keyword evidence="6" id="KW-0812">Transmembrane</keyword>
<sequence>MRRRRQGHRHGARHFKLVPAFTVLENILLFNPGPFARIARQAVELADRMGFDLDLAAPVGTLGVSEQQRLEILKVLVAGARIVILDEPTAVLGEDDGRALMHLVQMIQAIFIICVAASEFFLTYRLNWRSAA</sequence>
<reference evidence="8 9" key="1">
    <citation type="submission" date="2019-03" db="EMBL/GenBank/DDBJ databases">
        <title>Ruegeria lutea sp. nov., a novel strain, isolated from marine sediment, the Masan Bay, South Korea.</title>
        <authorList>
            <person name="Kim J."/>
            <person name="Kim D.-Y."/>
            <person name="Lee S.-S."/>
        </authorList>
    </citation>
    <scope>NUCLEOTIDE SEQUENCE [LARGE SCALE GENOMIC DNA]</scope>
    <source>
        <strain evidence="8 9">318-1</strain>
    </source>
</reference>
<evidence type="ECO:0000256" key="3">
    <source>
        <dbReference type="ARBA" id="ARBA00022737"/>
    </source>
</evidence>
<keyword evidence="6" id="KW-1133">Transmembrane helix</keyword>
<keyword evidence="6" id="KW-0472">Membrane</keyword>
<dbReference type="InterPro" id="IPR003439">
    <property type="entry name" value="ABC_transporter-like_ATP-bd"/>
</dbReference>
<protein>
    <submittedName>
        <fullName evidence="8">ATP-binding cassette domain-containing protein</fullName>
    </submittedName>
</protein>
<dbReference type="Pfam" id="PF00005">
    <property type="entry name" value="ABC_tran"/>
    <property type="match status" value="1"/>
</dbReference>
<evidence type="ECO:0000313" key="9">
    <source>
        <dbReference type="Proteomes" id="UP000295301"/>
    </source>
</evidence>
<dbReference type="OrthoDB" id="9805029at2"/>
<dbReference type="Proteomes" id="UP000295301">
    <property type="component" value="Unassembled WGS sequence"/>
</dbReference>
<evidence type="ECO:0000313" key="8">
    <source>
        <dbReference type="EMBL" id="TDK49805.1"/>
    </source>
</evidence>
<evidence type="ECO:0000256" key="1">
    <source>
        <dbReference type="ARBA" id="ARBA00022448"/>
    </source>
</evidence>
<gene>
    <name evidence="8" type="ORF">E1832_07945</name>
</gene>
<evidence type="ECO:0000259" key="7">
    <source>
        <dbReference type="Pfam" id="PF00005"/>
    </source>
</evidence>
<evidence type="ECO:0000256" key="6">
    <source>
        <dbReference type="SAM" id="Phobius"/>
    </source>
</evidence>
<keyword evidence="9" id="KW-1185">Reference proteome</keyword>
<dbReference type="EMBL" id="SMUV01000060">
    <property type="protein sequence ID" value="TDK49805.1"/>
    <property type="molecule type" value="Genomic_DNA"/>
</dbReference>
<proteinExistence type="predicted"/>
<dbReference type="AlphaFoldDB" id="A0A4R5VDG7"/>
<feature type="transmembrane region" description="Helical" evidence="6">
    <location>
        <begin position="106"/>
        <end position="126"/>
    </location>
</feature>
<dbReference type="RefSeq" id="WP_133359209.1">
    <property type="nucleotide sequence ID" value="NZ_SMUV01000060.1"/>
</dbReference>
<keyword evidence="1" id="KW-0813">Transport</keyword>
<dbReference type="InterPro" id="IPR027417">
    <property type="entry name" value="P-loop_NTPase"/>
</dbReference>
<evidence type="ECO:0000256" key="4">
    <source>
        <dbReference type="ARBA" id="ARBA00022741"/>
    </source>
</evidence>
<keyword evidence="4" id="KW-0547">Nucleotide-binding</keyword>